<organism evidence="2 3">
    <name type="scientific">Dreissena polymorpha</name>
    <name type="common">Zebra mussel</name>
    <name type="synonym">Mytilus polymorpha</name>
    <dbReference type="NCBI Taxonomy" id="45954"/>
    <lineage>
        <taxon>Eukaryota</taxon>
        <taxon>Metazoa</taxon>
        <taxon>Spiralia</taxon>
        <taxon>Lophotrochozoa</taxon>
        <taxon>Mollusca</taxon>
        <taxon>Bivalvia</taxon>
        <taxon>Autobranchia</taxon>
        <taxon>Heteroconchia</taxon>
        <taxon>Euheterodonta</taxon>
        <taxon>Imparidentia</taxon>
        <taxon>Neoheterodontei</taxon>
        <taxon>Myida</taxon>
        <taxon>Dreissenoidea</taxon>
        <taxon>Dreissenidae</taxon>
        <taxon>Dreissena</taxon>
    </lineage>
</organism>
<dbReference type="AlphaFoldDB" id="A0A9D4DEJ3"/>
<sequence>MAECGYKTIWKLVNTTTNVKVTQETTRFFGRTNERTDGRTDRLNDEQTDGQTILQYKSIKETYALTKVHEDWARNATSRKTAPPPGGQFFSPHISTNFELV</sequence>
<name>A0A9D4DEJ3_DREPO</name>
<reference evidence="2" key="1">
    <citation type="journal article" date="2019" name="bioRxiv">
        <title>The Genome of the Zebra Mussel, Dreissena polymorpha: A Resource for Invasive Species Research.</title>
        <authorList>
            <person name="McCartney M.A."/>
            <person name="Auch B."/>
            <person name="Kono T."/>
            <person name="Mallez S."/>
            <person name="Zhang Y."/>
            <person name="Obille A."/>
            <person name="Becker A."/>
            <person name="Abrahante J.E."/>
            <person name="Garbe J."/>
            <person name="Badalamenti J.P."/>
            <person name="Herman A."/>
            <person name="Mangelson H."/>
            <person name="Liachko I."/>
            <person name="Sullivan S."/>
            <person name="Sone E.D."/>
            <person name="Koren S."/>
            <person name="Silverstein K.A.T."/>
            <person name="Beckman K.B."/>
            <person name="Gohl D.M."/>
        </authorList>
    </citation>
    <scope>NUCLEOTIDE SEQUENCE</scope>
    <source>
        <strain evidence="2">Duluth1</strain>
        <tissue evidence="2">Whole animal</tissue>
    </source>
</reference>
<protein>
    <submittedName>
        <fullName evidence="2">Uncharacterized protein</fullName>
    </submittedName>
</protein>
<dbReference type="EMBL" id="JAIWYP010000010">
    <property type="protein sequence ID" value="KAH3747060.1"/>
    <property type="molecule type" value="Genomic_DNA"/>
</dbReference>
<evidence type="ECO:0000313" key="2">
    <source>
        <dbReference type="EMBL" id="KAH3747060.1"/>
    </source>
</evidence>
<keyword evidence="3" id="KW-1185">Reference proteome</keyword>
<evidence type="ECO:0000256" key="1">
    <source>
        <dbReference type="SAM" id="MobiDB-lite"/>
    </source>
</evidence>
<accession>A0A9D4DEJ3</accession>
<comment type="caution">
    <text evidence="2">The sequence shown here is derived from an EMBL/GenBank/DDBJ whole genome shotgun (WGS) entry which is preliminary data.</text>
</comment>
<dbReference type="Proteomes" id="UP000828390">
    <property type="component" value="Unassembled WGS sequence"/>
</dbReference>
<evidence type="ECO:0000313" key="3">
    <source>
        <dbReference type="Proteomes" id="UP000828390"/>
    </source>
</evidence>
<gene>
    <name evidence="2" type="ORF">DPMN_181482</name>
</gene>
<feature type="region of interest" description="Disordered" evidence="1">
    <location>
        <begin position="77"/>
        <end position="101"/>
    </location>
</feature>
<reference evidence="2" key="2">
    <citation type="submission" date="2020-11" db="EMBL/GenBank/DDBJ databases">
        <authorList>
            <person name="McCartney M.A."/>
            <person name="Auch B."/>
            <person name="Kono T."/>
            <person name="Mallez S."/>
            <person name="Becker A."/>
            <person name="Gohl D.M."/>
            <person name="Silverstein K.A.T."/>
            <person name="Koren S."/>
            <person name="Bechman K.B."/>
            <person name="Herman A."/>
            <person name="Abrahante J.E."/>
            <person name="Garbe J."/>
        </authorList>
    </citation>
    <scope>NUCLEOTIDE SEQUENCE</scope>
    <source>
        <strain evidence="2">Duluth1</strain>
        <tissue evidence="2">Whole animal</tissue>
    </source>
</reference>
<proteinExistence type="predicted"/>